<evidence type="ECO:0000256" key="1">
    <source>
        <dbReference type="ARBA" id="ARBA00004123"/>
    </source>
</evidence>
<dbReference type="GO" id="GO:0006325">
    <property type="term" value="P:chromatin organization"/>
    <property type="evidence" value="ECO:0007669"/>
    <property type="project" value="InterPro"/>
</dbReference>
<feature type="region of interest" description="Disordered" evidence="4">
    <location>
        <begin position="1679"/>
        <end position="1766"/>
    </location>
</feature>
<dbReference type="PANTHER" id="PTHR15502:SF7">
    <property type="entry name" value="CALCINEURIN-BINDING PROTEIN CABIN-1"/>
    <property type="match status" value="1"/>
</dbReference>
<organism evidence="5 6">
    <name type="scientific">Sipha flava</name>
    <name type="common">yellow sugarcane aphid</name>
    <dbReference type="NCBI Taxonomy" id="143950"/>
    <lineage>
        <taxon>Eukaryota</taxon>
        <taxon>Metazoa</taxon>
        <taxon>Ecdysozoa</taxon>
        <taxon>Arthropoda</taxon>
        <taxon>Hexapoda</taxon>
        <taxon>Insecta</taxon>
        <taxon>Pterygota</taxon>
        <taxon>Neoptera</taxon>
        <taxon>Paraneoptera</taxon>
        <taxon>Hemiptera</taxon>
        <taxon>Sternorrhyncha</taxon>
        <taxon>Aphidomorpha</taxon>
        <taxon>Aphidoidea</taxon>
        <taxon>Aphididae</taxon>
        <taxon>Sipha</taxon>
    </lineage>
</organism>
<gene>
    <name evidence="6" type="primary">LOC112689806</name>
</gene>
<evidence type="ECO:0000313" key="5">
    <source>
        <dbReference type="Proteomes" id="UP000694846"/>
    </source>
</evidence>
<feature type="repeat" description="TPR" evidence="3">
    <location>
        <begin position="124"/>
        <end position="157"/>
    </location>
</feature>
<protein>
    <submittedName>
        <fullName evidence="6">Calcineurin-binding protein cabin-1-like</fullName>
    </submittedName>
</protein>
<dbReference type="RefSeq" id="XP_025419452.1">
    <property type="nucleotide sequence ID" value="XM_025563667.1"/>
</dbReference>
<name>A0A8B8G9F5_9HEMI</name>
<dbReference type="Pfam" id="PF13181">
    <property type="entry name" value="TPR_8"/>
    <property type="match status" value="2"/>
</dbReference>
<feature type="compositionally biased region" description="Basic and acidic residues" evidence="4">
    <location>
        <begin position="1745"/>
        <end position="1763"/>
    </location>
</feature>
<dbReference type="Gene3D" id="1.25.40.10">
    <property type="entry name" value="Tetratricopeptide repeat domain"/>
    <property type="match status" value="1"/>
</dbReference>
<comment type="subcellular location">
    <subcellularLocation>
        <location evidence="1">Nucleus</location>
    </subcellularLocation>
</comment>
<dbReference type="PANTHER" id="PTHR15502">
    <property type="entry name" value="CALCINEURIN-BINDING PROTEIN CABIN 1-RELATED"/>
    <property type="match status" value="1"/>
</dbReference>
<proteinExistence type="predicted"/>
<dbReference type="GO" id="GO:0031491">
    <property type="term" value="F:nucleosome binding"/>
    <property type="evidence" value="ECO:0007669"/>
    <property type="project" value="TreeGrafter"/>
</dbReference>
<keyword evidence="3" id="KW-0802">TPR repeat</keyword>
<evidence type="ECO:0000256" key="4">
    <source>
        <dbReference type="SAM" id="MobiDB-lite"/>
    </source>
</evidence>
<dbReference type="PROSITE" id="PS50005">
    <property type="entry name" value="TPR"/>
    <property type="match status" value="2"/>
</dbReference>
<keyword evidence="5" id="KW-1185">Reference proteome</keyword>
<evidence type="ECO:0000313" key="6">
    <source>
        <dbReference type="RefSeq" id="XP_025419452.1"/>
    </source>
</evidence>
<feature type="repeat" description="TPR" evidence="3">
    <location>
        <begin position="90"/>
        <end position="123"/>
    </location>
</feature>
<dbReference type="SMART" id="SM00028">
    <property type="entry name" value="TPR"/>
    <property type="match status" value="3"/>
</dbReference>
<dbReference type="Proteomes" id="UP000694846">
    <property type="component" value="Unplaced"/>
</dbReference>
<evidence type="ECO:0000256" key="3">
    <source>
        <dbReference type="PROSITE-ProRule" id="PRU00339"/>
    </source>
</evidence>
<keyword evidence="2" id="KW-0539">Nucleus</keyword>
<dbReference type="GeneID" id="112689806"/>
<dbReference type="InterPro" id="IPR011990">
    <property type="entry name" value="TPR-like_helical_dom_sf"/>
</dbReference>
<sequence>MLPYKLKALNDCSSDESSNNEDLPVKITKEALETKAELQYSQALQFLARDKLNEAEEQLSQLLESDIISSLHTKLDQKDQSQSLLAHLKYCCLTNLGNILLKKSNYHEALIHYQEALKMDNTDLNLWYRIGLSHSKLYQTDQAISAFLEGIKCNPNHWPTLDKLITLLYASNEYVCCIYHISISLTLDSGYLKGHFIKDIIFKKFPSLISYFKSYCTDGGLDVKCTETIDENIQQKVLKEIEDVKKNDPTLCFGKPSLNIKCKPVLCAKPLEFKGLDQLGKWLINIYDNLFENYEHSLLYEPIEFILESSTLDIKYHINVDEHFSKKDFEKPSFKLDVPVTKRRKSSPSITDPLKLSRRSARNKASAKVNESTLVKSVWNIMPQHLLLNKDSSDKLNINSIKWSDDSMDTMDLYRLYEFSDILSDGYTENLLKNNMSEEERLKQINEENYFGSKYEENDLNNFIKINDKKSISDLLDIYLVMIANKWSNVWPADLAQVYIDVFKRVWIHTGKQHITYISDSNLNNLDKEQLKQVTNEIISILTYGELICDLYFQLKTSFKPLEGSIIGGDFCSLWIGSINDALSIIDFKEHHLSINIRFLWLRSLFNLQDKETGLTCEVLDMLLCVIDDLDEFEIILPNLEYFYRINKKIAEKLIITLKRNNLLSTVKNLYELKEYLSVVDILKETLKPQSRTFMEIPSYRTMTRFNQYIYMLNSFLELKNYYDLFKWCEPCLYEGILQYRKSLIEDCDPNQKTNQAKFINNIFYAMLESIKIEGLNVFENLSQGFKSRLIQSVINLLSYLIETPDSNPEIDAVSPWLLIYNLLKFEESKNDNSITSQTTTIPHSLSLLFLGHEYLGKRSWCCFEDGILLFLTLSEIEPYIHLDFYTVSLVQQVDQIFYCLFTRLIKRNKPRHVQDHNSMGLALTWPRARQLIHFYQPPELPSYDGISKSYTISSDTEALFKKVITLIPEEIKPNKLMDDLMSYIRGENDQLPVNDNPLPNDVKDIFYLMADYHFKNKTWNQAIRYYLLDLCSNLDRFDSWAALALARGSQIETKLNSCESIKNEGDIIQKAHMAGRCYKHALKLNPENTTLLIEYGTFTYSIHSFCSRLLKQETSSMSLQMFGELEQEKEKMIKIARKCFETANNVWDCTDCDDQDERWMHHYVLGKINEKNDDNSVLFMDHYLKAAEFLDSYGAIFPKHIIYTSPQYYSIEVLEIYYRIHAGALKLLEKYENQSSNEELYLKIEKVLDKISNMSPISDKNKRSSKLSNIDVNSKNKIKKKDIELIVKQTLNDIIDQMDVVQLDKEEDSSKVIINNPWTVVDVYTKKDEMELANMNSADMSNMPRKKMKFNNDLPNRDIRDLRGLLIQRCLTALEDCIKRFPQHYKSYYRLAHLYFRSPSHKNYEKFKDLMFGEKGLFVGQRPNNFFHGVWRIPVSEIDRPGSFAYHMSRCIHLILDFLKETGDHKMLLDLAIQLKFTPELEKKYLRDNEREGISKEALFLSIQILRRLKSEYAKTNNRSKNELLLIQVYKSYKRVFKCWQQRDNTLSKLLLNVYQNIVGTKEDVSNDVIIKYCQKLQSKEKEIEFQSNIVNNENDLLSSAVSPSKSVCKLGSAKSMSNSLSLDTQKQLYSHQLPMNTELSNQIMSMLAPYSQSPLLFPMPMETCSYSYTLQQKLQATKQKLKRNNSKEKSESKRLTNNKADKSEANRLINGRSKKNTGNKSGGELKIAKNLKSVHGVKTKKISKSDRLELEKTSNENRPNELKSFPLPDSVVEINKLPSAKNAYNSFSEDFAAVAGPSQNSKSIQMHYDKPNETVAAHQAISSTGSVTVSKVKLPAAAKIAGSRKSVYIDLDCAAEQARLKSTILQKIPEKKNTVPVSLNPAMLLSSCPGLSITPIVNEVSVMLSQNTPTTIPPPSKNFHFKQLEHLGNSLTITKTEKNGSKKSSPELIILD</sequence>
<reference evidence="6" key="1">
    <citation type="submission" date="2025-08" db="UniProtKB">
        <authorList>
            <consortium name="RefSeq"/>
        </authorList>
    </citation>
    <scope>IDENTIFICATION</scope>
    <source>
        <tissue evidence="6">Whole body</tissue>
    </source>
</reference>
<evidence type="ECO:0000256" key="2">
    <source>
        <dbReference type="ARBA" id="ARBA00023242"/>
    </source>
</evidence>
<accession>A0A8B8G9F5</accession>
<dbReference type="GO" id="GO:0005634">
    <property type="term" value="C:nucleus"/>
    <property type="evidence" value="ECO:0007669"/>
    <property type="project" value="UniProtKB-SubCell"/>
</dbReference>
<dbReference type="SUPFAM" id="SSF48452">
    <property type="entry name" value="TPR-like"/>
    <property type="match status" value="1"/>
</dbReference>
<feature type="compositionally biased region" description="Basic and acidic residues" evidence="4">
    <location>
        <begin position="1687"/>
        <end position="1707"/>
    </location>
</feature>
<dbReference type="InterPro" id="IPR019734">
    <property type="entry name" value="TPR_rpt"/>
</dbReference>
<dbReference type="InterPro" id="IPR033053">
    <property type="entry name" value="Hir3/CABIN1"/>
</dbReference>
<dbReference type="OrthoDB" id="77564at2759"/>